<dbReference type="SUPFAM" id="SSF55729">
    <property type="entry name" value="Acyl-CoA N-acyltransferases (Nat)"/>
    <property type="match status" value="1"/>
</dbReference>
<dbReference type="InterPro" id="IPR016181">
    <property type="entry name" value="Acyl_CoA_acyltransferase"/>
</dbReference>
<proteinExistence type="predicted"/>
<evidence type="ECO:0000313" key="1">
    <source>
        <dbReference type="EMBL" id="CEO44918.1"/>
    </source>
</evidence>
<protein>
    <recommendedName>
        <fullName evidence="2">N-acetyltransferase domain-containing protein</fullName>
    </recommendedName>
</protein>
<dbReference type="EMBL" id="CDPU01000001">
    <property type="protein sequence ID" value="CEO44918.1"/>
    <property type="molecule type" value="Genomic_DNA"/>
</dbReference>
<dbReference type="AlphaFoldDB" id="A0A0B7JJA6"/>
<accession>A0A0B7JJA6</accession>
<organism evidence="1">
    <name type="scientific">Bionectria ochroleuca</name>
    <name type="common">Gliocladium roseum</name>
    <dbReference type="NCBI Taxonomy" id="29856"/>
    <lineage>
        <taxon>Eukaryota</taxon>
        <taxon>Fungi</taxon>
        <taxon>Dikarya</taxon>
        <taxon>Ascomycota</taxon>
        <taxon>Pezizomycotina</taxon>
        <taxon>Sordariomycetes</taxon>
        <taxon>Hypocreomycetidae</taxon>
        <taxon>Hypocreales</taxon>
        <taxon>Bionectriaceae</taxon>
        <taxon>Clonostachys</taxon>
    </lineage>
</organism>
<sequence length="302" mass="33210">TLLNLSVHTGPTFNPSSFIIHSITRITRITRITLPRSIKPYQSSSESMSFPVAPAFGALRLASLRDVPRIATVATAGFFYSPVFPWERRFHRDFPTDTFRSYEKMFADAIISPDYVALVVEDSHDPAEAEKTGATIKPDVKIPTPKAGDPVIVGVATWKLQPNSTRRGQFIAPEDSSAVRHVFDGGLGRDKSPFHADMLDEKCDAAEEKYFEGHLVDMVVVHPAYWRRGHGTCLVEWGKALADIDRVDQGVIAADMGEKLYTSLGYGKLDDVRAVSGDGPPPHEVQVGVLRYSGPWSAGAEL</sequence>
<gene>
    <name evidence="1" type="ORF">BN869_000000973_1</name>
</gene>
<feature type="non-terminal residue" evidence="1">
    <location>
        <position position="1"/>
    </location>
</feature>
<dbReference type="Gene3D" id="3.40.630.30">
    <property type="match status" value="1"/>
</dbReference>
<dbReference type="CDD" id="cd04301">
    <property type="entry name" value="NAT_SF"/>
    <property type="match status" value="1"/>
</dbReference>
<evidence type="ECO:0008006" key="2">
    <source>
        <dbReference type="Google" id="ProtNLM"/>
    </source>
</evidence>
<reference evidence="1" key="1">
    <citation type="submission" date="2015-01" db="EMBL/GenBank/DDBJ databases">
        <authorList>
            <person name="Durling Mikael"/>
        </authorList>
    </citation>
    <scope>NUCLEOTIDE SEQUENCE</scope>
</reference>
<name>A0A0B7JJA6_BIOOC</name>